<name>A0A1S8CV38_9GAMM</name>
<reference evidence="12 13" key="1">
    <citation type="submission" date="2016-10" db="EMBL/GenBank/DDBJ databases">
        <title>Draft Genome sequence of Alkanindiges sp. strain H1.</title>
        <authorList>
            <person name="Subhash Y."/>
            <person name="Lee S."/>
        </authorList>
    </citation>
    <scope>NUCLEOTIDE SEQUENCE [LARGE SCALE GENOMIC DNA]</scope>
    <source>
        <strain evidence="12 13">H1</strain>
    </source>
</reference>
<dbReference type="EMBL" id="MLCN01000027">
    <property type="protein sequence ID" value="ONG39165.1"/>
    <property type="molecule type" value="Genomic_DNA"/>
</dbReference>
<proteinExistence type="inferred from homology"/>
<feature type="transmembrane region" description="Helical" evidence="10">
    <location>
        <begin position="21"/>
        <end position="42"/>
    </location>
</feature>
<keyword evidence="4 10" id="KW-1133">Transmembrane helix</keyword>
<evidence type="ECO:0000313" key="12">
    <source>
        <dbReference type="EMBL" id="ONG39165.1"/>
    </source>
</evidence>
<comment type="caution">
    <text evidence="12">The sequence shown here is derived from an EMBL/GenBank/DDBJ whole genome shotgun (WGS) entry which is preliminary data.</text>
</comment>
<keyword evidence="2" id="KW-1003">Cell membrane</keyword>
<dbReference type="InterPro" id="IPR018704">
    <property type="entry name" value="SecYEG/CpoB_TPR"/>
</dbReference>
<evidence type="ECO:0000256" key="10">
    <source>
        <dbReference type="SAM" id="Phobius"/>
    </source>
</evidence>
<dbReference type="GO" id="GO:0044877">
    <property type="term" value="F:protein-containing complex binding"/>
    <property type="evidence" value="ECO:0007669"/>
    <property type="project" value="InterPro"/>
</dbReference>
<dbReference type="Pfam" id="PF09976">
    <property type="entry name" value="TPR_21"/>
    <property type="match status" value="1"/>
</dbReference>
<keyword evidence="5 10" id="KW-0472">Membrane</keyword>
<evidence type="ECO:0000259" key="11">
    <source>
        <dbReference type="Pfam" id="PF09976"/>
    </source>
</evidence>
<evidence type="ECO:0000256" key="3">
    <source>
        <dbReference type="ARBA" id="ARBA00022692"/>
    </source>
</evidence>
<evidence type="ECO:0000256" key="2">
    <source>
        <dbReference type="ARBA" id="ARBA00022475"/>
    </source>
</evidence>
<dbReference type="PIRSF" id="PIRSF006170">
    <property type="entry name" value="YfgM"/>
    <property type="match status" value="1"/>
</dbReference>
<dbReference type="STRING" id="1907941.BKE30_10370"/>
<evidence type="ECO:0000256" key="7">
    <source>
        <dbReference type="ARBA" id="ARBA00024197"/>
    </source>
</evidence>
<comment type="subcellular location">
    <subcellularLocation>
        <location evidence="1">Cell membrane</location>
        <topology evidence="1">Single-pass type II membrane protein</topology>
    </subcellularLocation>
</comment>
<dbReference type="RefSeq" id="WP_076878536.1">
    <property type="nucleotide sequence ID" value="NZ_MLCN01000027.1"/>
</dbReference>
<protein>
    <recommendedName>
        <fullName evidence="8">Ancillary SecYEG translocon subunit</fullName>
    </recommendedName>
</protein>
<accession>A0A1S8CV38</accession>
<evidence type="ECO:0000256" key="9">
    <source>
        <dbReference type="SAM" id="MobiDB-lite"/>
    </source>
</evidence>
<evidence type="ECO:0000313" key="13">
    <source>
        <dbReference type="Proteomes" id="UP000192132"/>
    </source>
</evidence>
<comment type="similarity">
    <text evidence="7">Belongs to the YfgM family.</text>
</comment>
<sequence length="254" mass="27583">MSTYLSDEEQIDRFKGFLKTYGNAIVIGILLALIIFFGWQYWQKKQAVERFNLATQYQQVVDSSKRLAAAPDNQPARTQYFSQADALVKTNPDSAHALQTHFLSAKIAAGKGDYTTAEKQLLAATKSNVKDEGLKQLAWLRLAYMQMAQGKHDAALASLKQVTDAAFLPSANEAKGDVLVQKNDLAGAKTAYQAAWDALAKREEPRQLLQVKLESLGVQVPELKIDGPIRSASESSAKPGTTPAIPTAQSGSGA</sequence>
<dbReference type="InterPro" id="IPR026039">
    <property type="entry name" value="YfgM"/>
</dbReference>
<keyword evidence="13" id="KW-1185">Reference proteome</keyword>
<dbReference type="OrthoDB" id="9789675at2"/>
<dbReference type="GO" id="GO:0005886">
    <property type="term" value="C:plasma membrane"/>
    <property type="evidence" value="ECO:0007669"/>
    <property type="project" value="UniProtKB-SubCell"/>
</dbReference>
<gene>
    <name evidence="12" type="ORF">BKE30_10370</name>
</gene>
<dbReference type="PANTHER" id="PTHR38035">
    <property type="entry name" value="UPF0070 PROTEIN YFGM"/>
    <property type="match status" value="1"/>
</dbReference>
<feature type="region of interest" description="Disordered" evidence="9">
    <location>
        <begin position="227"/>
        <end position="254"/>
    </location>
</feature>
<evidence type="ECO:0000256" key="4">
    <source>
        <dbReference type="ARBA" id="ARBA00022989"/>
    </source>
</evidence>
<dbReference type="Proteomes" id="UP000192132">
    <property type="component" value="Unassembled WGS sequence"/>
</dbReference>
<evidence type="ECO:0000256" key="6">
    <source>
        <dbReference type="ARBA" id="ARBA00023186"/>
    </source>
</evidence>
<dbReference type="PANTHER" id="PTHR38035:SF1">
    <property type="entry name" value="ANCILLARY SECYEG TRANSLOCON SUBUNIT"/>
    <property type="match status" value="1"/>
</dbReference>
<dbReference type="InterPro" id="IPR011990">
    <property type="entry name" value="TPR-like_helical_dom_sf"/>
</dbReference>
<evidence type="ECO:0000256" key="1">
    <source>
        <dbReference type="ARBA" id="ARBA00004401"/>
    </source>
</evidence>
<evidence type="ECO:0000256" key="5">
    <source>
        <dbReference type="ARBA" id="ARBA00023136"/>
    </source>
</evidence>
<evidence type="ECO:0000256" key="8">
    <source>
        <dbReference type="ARBA" id="ARBA00024235"/>
    </source>
</evidence>
<dbReference type="AlphaFoldDB" id="A0A1S8CV38"/>
<keyword evidence="3 10" id="KW-0812">Transmembrane</keyword>
<dbReference type="SUPFAM" id="SSF48452">
    <property type="entry name" value="TPR-like"/>
    <property type="match status" value="1"/>
</dbReference>
<feature type="domain" description="Ancillary SecYEG translocon subunit/Cell division coordinator CpoB TPR" evidence="11">
    <location>
        <begin position="15"/>
        <end position="217"/>
    </location>
</feature>
<dbReference type="Gene3D" id="1.25.40.10">
    <property type="entry name" value="Tetratricopeptide repeat domain"/>
    <property type="match status" value="1"/>
</dbReference>
<keyword evidence="6" id="KW-0143">Chaperone</keyword>
<organism evidence="12 13">
    <name type="scientific">Alkanindiges hydrocarboniclasticus</name>
    <dbReference type="NCBI Taxonomy" id="1907941"/>
    <lineage>
        <taxon>Bacteria</taxon>
        <taxon>Pseudomonadati</taxon>
        <taxon>Pseudomonadota</taxon>
        <taxon>Gammaproteobacteria</taxon>
        <taxon>Moraxellales</taxon>
        <taxon>Moraxellaceae</taxon>
        <taxon>Alkanindiges</taxon>
    </lineage>
</organism>